<protein>
    <submittedName>
        <fullName evidence="4">SMYD family member 5</fullName>
    </submittedName>
</protein>
<proteinExistence type="predicted"/>
<evidence type="ECO:0000256" key="2">
    <source>
        <dbReference type="ARBA" id="ARBA00022679"/>
    </source>
</evidence>
<dbReference type="GO" id="GO:0045814">
    <property type="term" value="P:negative regulation of gene expression, epigenetic"/>
    <property type="evidence" value="ECO:0007669"/>
    <property type="project" value="TreeGrafter"/>
</dbReference>
<keyword evidence="5" id="KW-1185">Reference proteome</keyword>
<keyword evidence="2" id="KW-0808">Transferase</keyword>
<dbReference type="PANTHER" id="PTHR46402:SF2">
    <property type="entry name" value="HISTONE-LYSINE N-TRIMETHYLTRANSFERASE SMYD5"/>
    <property type="match status" value="1"/>
</dbReference>
<name>A0A2K5EN39_AOTNA</name>
<keyword evidence="1" id="KW-0489">Methyltransferase</keyword>
<dbReference type="GeneTree" id="ENSGT00510000047420"/>
<dbReference type="Ensembl" id="ENSANAT00000052682.1">
    <property type="protein sequence ID" value="ENSANAP00000034618.1"/>
    <property type="gene ID" value="ENSANAG00000034878.1"/>
</dbReference>
<reference evidence="4" key="1">
    <citation type="submission" date="2025-08" db="UniProtKB">
        <authorList>
            <consortium name="Ensembl"/>
        </authorList>
    </citation>
    <scope>IDENTIFICATION</scope>
</reference>
<dbReference type="GO" id="GO:0042799">
    <property type="term" value="F:histone H4K20 methyltransferase activity"/>
    <property type="evidence" value="ECO:0007669"/>
    <property type="project" value="TreeGrafter"/>
</dbReference>
<accession>A0A2K5EN39</accession>
<dbReference type="GO" id="GO:0032259">
    <property type="term" value="P:methylation"/>
    <property type="evidence" value="ECO:0007669"/>
    <property type="project" value="UniProtKB-KW"/>
</dbReference>
<dbReference type="SUPFAM" id="SSF82199">
    <property type="entry name" value="SET domain"/>
    <property type="match status" value="1"/>
</dbReference>
<dbReference type="PANTHER" id="PTHR46402">
    <property type="entry name" value="SET AND MYND DOMAIN-CONTAINING PROTEIN 5"/>
    <property type="match status" value="1"/>
</dbReference>
<sequence>MAASMCDVFSFCVGVAGHARVSVEVRFVSSAKGKGLFATQLIRKGETIFVERPLVAAQFLWNALYRYREWCLAHSRYSIGL</sequence>
<dbReference type="AlphaFoldDB" id="A0A2K5EN39"/>
<gene>
    <name evidence="4" type="primary">SMYD5</name>
</gene>
<dbReference type="InterPro" id="IPR046341">
    <property type="entry name" value="SET_dom_sf"/>
</dbReference>
<evidence type="ECO:0000313" key="5">
    <source>
        <dbReference type="Proteomes" id="UP000233020"/>
    </source>
</evidence>
<reference evidence="4" key="2">
    <citation type="submission" date="2025-09" db="UniProtKB">
        <authorList>
            <consortium name="Ensembl"/>
        </authorList>
    </citation>
    <scope>IDENTIFICATION</scope>
</reference>
<evidence type="ECO:0000256" key="3">
    <source>
        <dbReference type="ARBA" id="ARBA00022691"/>
    </source>
</evidence>
<dbReference type="Proteomes" id="UP000233020">
    <property type="component" value="Unplaced"/>
</dbReference>
<evidence type="ECO:0000256" key="1">
    <source>
        <dbReference type="ARBA" id="ARBA00022603"/>
    </source>
</evidence>
<organism evidence="4 5">
    <name type="scientific">Aotus nancymaae</name>
    <name type="common">Ma's night monkey</name>
    <dbReference type="NCBI Taxonomy" id="37293"/>
    <lineage>
        <taxon>Eukaryota</taxon>
        <taxon>Metazoa</taxon>
        <taxon>Chordata</taxon>
        <taxon>Craniata</taxon>
        <taxon>Vertebrata</taxon>
        <taxon>Euteleostomi</taxon>
        <taxon>Mammalia</taxon>
        <taxon>Eutheria</taxon>
        <taxon>Euarchontoglires</taxon>
        <taxon>Primates</taxon>
        <taxon>Haplorrhini</taxon>
        <taxon>Platyrrhini</taxon>
        <taxon>Aotidae</taxon>
        <taxon>Aotus</taxon>
    </lineage>
</organism>
<evidence type="ECO:0000313" key="4">
    <source>
        <dbReference type="Ensembl" id="ENSANAP00000034618.1"/>
    </source>
</evidence>
<keyword evidence="3" id="KW-0949">S-adenosyl-L-methionine</keyword>